<dbReference type="Gene3D" id="1.25.40.10">
    <property type="entry name" value="Tetratricopeptide repeat domain"/>
    <property type="match status" value="1"/>
</dbReference>
<keyword evidence="3" id="KW-1185">Reference proteome</keyword>
<dbReference type="Pfam" id="PF13424">
    <property type="entry name" value="TPR_12"/>
    <property type="match status" value="1"/>
</dbReference>
<dbReference type="AlphaFoldDB" id="A0A819JLF8"/>
<evidence type="ECO:0000313" key="3">
    <source>
        <dbReference type="Proteomes" id="UP000663866"/>
    </source>
</evidence>
<organism evidence="2 3">
    <name type="scientific">Rotaria magnacalcarata</name>
    <dbReference type="NCBI Taxonomy" id="392030"/>
    <lineage>
        <taxon>Eukaryota</taxon>
        <taxon>Metazoa</taxon>
        <taxon>Spiralia</taxon>
        <taxon>Gnathifera</taxon>
        <taxon>Rotifera</taxon>
        <taxon>Eurotatoria</taxon>
        <taxon>Bdelloidea</taxon>
        <taxon>Philodinida</taxon>
        <taxon>Philodinidae</taxon>
        <taxon>Rotaria</taxon>
    </lineage>
</organism>
<gene>
    <name evidence="2" type="ORF">OVN521_LOCUS11134</name>
    <name evidence="1" type="ORF">UXM345_LOCUS10055</name>
</gene>
<name>A0A819JLF8_9BILA</name>
<dbReference type="Proteomes" id="UP000663842">
    <property type="component" value="Unassembled WGS sequence"/>
</dbReference>
<reference evidence="2" key="1">
    <citation type="submission" date="2021-02" db="EMBL/GenBank/DDBJ databases">
        <authorList>
            <person name="Nowell W R."/>
        </authorList>
    </citation>
    <scope>NUCLEOTIDE SEQUENCE</scope>
</reference>
<accession>A0A819JLF8</accession>
<dbReference type="InterPro" id="IPR011990">
    <property type="entry name" value="TPR-like_helical_dom_sf"/>
</dbReference>
<proteinExistence type="predicted"/>
<evidence type="ECO:0000313" key="2">
    <source>
        <dbReference type="EMBL" id="CAF3931119.1"/>
    </source>
</evidence>
<sequence>MSLCSDDEHDLKGVLDDMKKQNGIGETSLWTLGKLSWAMGKLKLAEHYYNRLLQETSPDDPSLRSLYADLSKLASQQSDFEKSIRWHEKLLEIKEQAPESNSNKKGETVRTICMLYQR</sequence>
<evidence type="ECO:0000313" key="1">
    <source>
        <dbReference type="EMBL" id="CAF3891973.1"/>
    </source>
</evidence>
<dbReference type="Proteomes" id="UP000663866">
    <property type="component" value="Unassembled WGS sequence"/>
</dbReference>
<dbReference type="EMBL" id="CAJOBF010000939">
    <property type="protein sequence ID" value="CAF3891973.1"/>
    <property type="molecule type" value="Genomic_DNA"/>
</dbReference>
<comment type="caution">
    <text evidence="2">The sequence shown here is derived from an EMBL/GenBank/DDBJ whole genome shotgun (WGS) entry which is preliminary data.</text>
</comment>
<dbReference type="SUPFAM" id="SSF48452">
    <property type="entry name" value="TPR-like"/>
    <property type="match status" value="1"/>
</dbReference>
<protein>
    <submittedName>
        <fullName evidence="2">Uncharacterized protein</fullName>
    </submittedName>
</protein>
<dbReference type="EMBL" id="CAJOBG010001460">
    <property type="protein sequence ID" value="CAF3931119.1"/>
    <property type="molecule type" value="Genomic_DNA"/>
</dbReference>